<dbReference type="GO" id="GO:0006694">
    <property type="term" value="P:steroid biosynthetic process"/>
    <property type="evidence" value="ECO:0007669"/>
    <property type="project" value="InterPro"/>
</dbReference>
<organism evidence="4 5">
    <name type="scientific">Escallonia herrerae</name>
    <dbReference type="NCBI Taxonomy" id="1293975"/>
    <lineage>
        <taxon>Eukaryota</taxon>
        <taxon>Viridiplantae</taxon>
        <taxon>Streptophyta</taxon>
        <taxon>Embryophyta</taxon>
        <taxon>Tracheophyta</taxon>
        <taxon>Spermatophyta</taxon>
        <taxon>Magnoliopsida</taxon>
        <taxon>eudicotyledons</taxon>
        <taxon>Gunneridae</taxon>
        <taxon>Pentapetalae</taxon>
        <taxon>asterids</taxon>
        <taxon>campanulids</taxon>
        <taxon>Escalloniales</taxon>
        <taxon>Escalloniaceae</taxon>
        <taxon>Escallonia</taxon>
    </lineage>
</organism>
<accession>A0AA88VVM5</accession>
<gene>
    <name evidence="4" type="ORF">RJ639_008937</name>
</gene>
<dbReference type="InterPro" id="IPR036291">
    <property type="entry name" value="NAD(P)-bd_dom_sf"/>
</dbReference>
<dbReference type="Pfam" id="PF01073">
    <property type="entry name" value="3Beta_HSD"/>
    <property type="match status" value="1"/>
</dbReference>
<keyword evidence="1" id="KW-0521">NADP</keyword>
<keyword evidence="5" id="KW-1185">Reference proteome</keyword>
<dbReference type="PANTHER" id="PTHR10366">
    <property type="entry name" value="NAD DEPENDENT EPIMERASE/DEHYDRATASE"/>
    <property type="match status" value="1"/>
</dbReference>
<keyword evidence="2" id="KW-0560">Oxidoreductase</keyword>
<dbReference type="InterPro" id="IPR002225">
    <property type="entry name" value="3Beta_OHSteriod_DH/Estase"/>
</dbReference>
<dbReference type="InterPro" id="IPR050425">
    <property type="entry name" value="NAD(P)_dehydrat-like"/>
</dbReference>
<sequence>MLICCYQVEIIEPAVNGTLNVLKACFEGSVKRVAYVSSGTAVSMNPNWPKKRGLGVFGLDTVTVCPTLVFGPMLQCTTKASSLVLIKLLKGLGGPILLCPHFFQAWVSLEMTFSDCGFFLFDNAEG</sequence>
<proteinExistence type="predicted"/>
<reference evidence="4" key="1">
    <citation type="submission" date="2022-12" db="EMBL/GenBank/DDBJ databases">
        <title>Draft genome assemblies for two species of Escallonia (Escalloniales).</title>
        <authorList>
            <person name="Chanderbali A."/>
            <person name="Dervinis C."/>
            <person name="Anghel I."/>
            <person name="Soltis D."/>
            <person name="Soltis P."/>
            <person name="Zapata F."/>
        </authorList>
    </citation>
    <scope>NUCLEOTIDE SEQUENCE</scope>
    <source>
        <strain evidence="4">UCBG64.0493</strain>
        <tissue evidence="4">Leaf</tissue>
    </source>
</reference>
<dbReference type="PANTHER" id="PTHR10366:SF776">
    <property type="entry name" value="NAD(P)-BINDING ROSSMANN-FOLD SUPERFAMILY PROTEIN"/>
    <property type="match status" value="1"/>
</dbReference>
<name>A0AA88VVM5_9ASTE</name>
<evidence type="ECO:0000313" key="5">
    <source>
        <dbReference type="Proteomes" id="UP001188597"/>
    </source>
</evidence>
<dbReference type="AlphaFoldDB" id="A0AA88VVM5"/>
<evidence type="ECO:0000256" key="1">
    <source>
        <dbReference type="ARBA" id="ARBA00022857"/>
    </source>
</evidence>
<dbReference type="Gene3D" id="3.40.50.720">
    <property type="entry name" value="NAD(P)-binding Rossmann-like Domain"/>
    <property type="match status" value="2"/>
</dbReference>
<dbReference type="Proteomes" id="UP001188597">
    <property type="component" value="Unassembled WGS sequence"/>
</dbReference>
<evidence type="ECO:0000259" key="3">
    <source>
        <dbReference type="Pfam" id="PF01073"/>
    </source>
</evidence>
<protein>
    <recommendedName>
        <fullName evidence="3">3-beta hydroxysteroid dehydrogenase/isomerase domain-containing protein</fullName>
    </recommendedName>
</protein>
<comment type="caution">
    <text evidence="4">The sequence shown here is derived from an EMBL/GenBank/DDBJ whole genome shotgun (WGS) entry which is preliminary data.</text>
</comment>
<evidence type="ECO:0000313" key="4">
    <source>
        <dbReference type="EMBL" id="KAK3014344.1"/>
    </source>
</evidence>
<dbReference type="EMBL" id="JAVXUP010001229">
    <property type="protein sequence ID" value="KAK3014344.1"/>
    <property type="molecule type" value="Genomic_DNA"/>
</dbReference>
<dbReference type="SUPFAM" id="SSF51735">
    <property type="entry name" value="NAD(P)-binding Rossmann-fold domains"/>
    <property type="match status" value="1"/>
</dbReference>
<feature type="domain" description="3-beta hydroxysteroid dehydrogenase/isomerase" evidence="3">
    <location>
        <begin position="9"/>
        <end position="45"/>
    </location>
</feature>
<evidence type="ECO:0000256" key="2">
    <source>
        <dbReference type="ARBA" id="ARBA00023002"/>
    </source>
</evidence>
<dbReference type="GO" id="GO:0016616">
    <property type="term" value="F:oxidoreductase activity, acting on the CH-OH group of donors, NAD or NADP as acceptor"/>
    <property type="evidence" value="ECO:0007669"/>
    <property type="project" value="InterPro"/>
</dbReference>